<proteinExistence type="predicted"/>
<dbReference type="PANTHER" id="PTHR37984:SF5">
    <property type="entry name" value="PROTEIN NYNRIN-LIKE"/>
    <property type="match status" value="1"/>
</dbReference>
<dbReference type="PANTHER" id="PTHR37984">
    <property type="entry name" value="PROTEIN CBG26694"/>
    <property type="match status" value="1"/>
</dbReference>
<evidence type="ECO:0000313" key="2">
    <source>
        <dbReference type="EMBL" id="KAA3671388.1"/>
    </source>
</evidence>
<accession>A0A5J4N7D0</accession>
<organism evidence="2 3">
    <name type="scientific">Paragonimus westermani</name>
    <dbReference type="NCBI Taxonomy" id="34504"/>
    <lineage>
        <taxon>Eukaryota</taxon>
        <taxon>Metazoa</taxon>
        <taxon>Spiralia</taxon>
        <taxon>Lophotrochozoa</taxon>
        <taxon>Platyhelminthes</taxon>
        <taxon>Trematoda</taxon>
        <taxon>Digenea</taxon>
        <taxon>Plagiorchiida</taxon>
        <taxon>Troglotremata</taxon>
        <taxon>Troglotrematidae</taxon>
        <taxon>Paragonimus</taxon>
    </lineage>
</organism>
<feature type="region of interest" description="Disordered" evidence="1">
    <location>
        <begin position="1"/>
        <end position="27"/>
    </location>
</feature>
<comment type="caution">
    <text evidence="2">The sequence shown here is derived from an EMBL/GenBank/DDBJ whole genome shotgun (WGS) entry which is preliminary data.</text>
</comment>
<name>A0A5J4N7D0_9TREM</name>
<evidence type="ECO:0000256" key="1">
    <source>
        <dbReference type="SAM" id="MobiDB-lite"/>
    </source>
</evidence>
<sequence length="209" mass="23916">MLNAFLRTYRSTPNTSGPEEKSPAEVSLGRRIRTPLDLMLPTEPNANMCNRDGGKKNSHHSQNKRVFRPGDLIYVMNASPHQRFWVPGRVMRRIGSVMYQVQTEFGMNVRHVNHIQHRCTGKTDQLPLDIFLDIFELPTSDLEAPVSDVAQETTDHVECRHSKHTWPPVQRLSIRTSLMCINPFLTEGSNMAGELLHIHYHRLSSARPN</sequence>
<dbReference type="AlphaFoldDB" id="A0A5J4N7D0"/>
<dbReference type="InterPro" id="IPR050951">
    <property type="entry name" value="Retrovirus_Pol_polyprotein"/>
</dbReference>
<protein>
    <submittedName>
        <fullName evidence="2">Uncharacterized protein</fullName>
    </submittedName>
</protein>
<gene>
    <name evidence="2" type="ORF">DEA37_0014699</name>
</gene>
<dbReference type="EMBL" id="QNGE01006553">
    <property type="protein sequence ID" value="KAA3671388.1"/>
    <property type="molecule type" value="Genomic_DNA"/>
</dbReference>
<keyword evidence="3" id="KW-1185">Reference proteome</keyword>
<evidence type="ECO:0000313" key="3">
    <source>
        <dbReference type="Proteomes" id="UP000324629"/>
    </source>
</evidence>
<dbReference type="Proteomes" id="UP000324629">
    <property type="component" value="Unassembled WGS sequence"/>
</dbReference>
<reference evidence="2 3" key="1">
    <citation type="journal article" date="2019" name="Gigascience">
        <title>Whole-genome sequence of the oriental lung fluke Paragonimus westermani.</title>
        <authorList>
            <person name="Oey H."/>
            <person name="Zakrzewski M."/>
            <person name="Narain K."/>
            <person name="Devi K.R."/>
            <person name="Agatsuma T."/>
            <person name="Nawaratna S."/>
            <person name="Gobert G.N."/>
            <person name="Jones M.K."/>
            <person name="Ragan M.A."/>
            <person name="McManus D.P."/>
            <person name="Krause L."/>
        </authorList>
    </citation>
    <scope>NUCLEOTIDE SEQUENCE [LARGE SCALE GENOMIC DNA]</scope>
    <source>
        <strain evidence="2 3">IND2009</strain>
    </source>
</reference>